<dbReference type="EMBL" id="DUZY01000003">
    <property type="protein sequence ID" value="DAD32585.1"/>
    <property type="molecule type" value="Genomic_DNA"/>
</dbReference>
<sequence>MTKQEHLQDNSMAEFERNEVQFSESPRSYQIGKSIRMKIEEEGKMRTLSGRVINCQGKNVKINIPLTMPSHTLSVITFLVWDDLINQSMKGGPEGNDKLNINKKKLHHAEKMIRGDFTELYKGLGSP</sequence>
<feature type="region of interest" description="Disordered" evidence="1">
    <location>
        <begin position="1"/>
        <end position="26"/>
    </location>
</feature>
<keyword evidence="3" id="KW-1185">Reference proteome</keyword>
<feature type="compositionally biased region" description="Basic and acidic residues" evidence="1">
    <location>
        <begin position="1"/>
        <end position="19"/>
    </location>
</feature>
<dbReference type="Proteomes" id="UP000607653">
    <property type="component" value="Unassembled WGS sequence"/>
</dbReference>
<evidence type="ECO:0000313" key="2">
    <source>
        <dbReference type="EMBL" id="DAD32585.1"/>
    </source>
</evidence>
<dbReference type="PANTHER" id="PTHR48477:SF1">
    <property type="entry name" value="PHOSPHATE TRANSPORTER PHO1"/>
    <property type="match status" value="1"/>
</dbReference>
<dbReference type="PANTHER" id="PTHR48477">
    <property type="entry name" value="PHOSPHATE TRANSPORTER PHO1"/>
    <property type="match status" value="1"/>
</dbReference>
<comment type="caution">
    <text evidence="2">The sequence shown here is derived from an EMBL/GenBank/DDBJ whole genome shotgun (WGS) entry which is preliminary data.</text>
</comment>
<organism evidence="2 3">
    <name type="scientific">Nelumbo nucifera</name>
    <name type="common">Sacred lotus</name>
    <dbReference type="NCBI Taxonomy" id="4432"/>
    <lineage>
        <taxon>Eukaryota</taxon>
        <taxon>Viridiplantae</taxon>
        <taxon>Streptophyta</taxon>
        <taxon>Embryophyta</taxon>
        <taxon>Tracheophyta</taxon>
        <taxon>Spermatophyta</taxon>
        <taxon>Magnoliopsida</taxon>
        <taxon>Proteales</taxon>
        <taxon>Nelumbonaceae</taxon>
        <taxon>Nelumbo</taxon>
    </lineage>
</organism>
<reference evidence="2 3" key="1">
    <citation type="journal article" date="2020" name="Mol. Biol. Evol.">
        <title>Distinct Expression and Methylation Patterns for Genes with Different Fates following a Single Whole-Genome Duplication in Flowering Plants.</title>
        <authorList>
            <person name="Shi T."/>
            <person name="Rahmani R.S."/>
            <person name="Gugger P.F."/>
            <person name="Wang M."/>
            <person name="Li H."/>
            <person name="Zhang Y."/>
            <person name="Li Z."/>
            <person name="Wang Q."/>
            <person name="Van de Peer Y."/>
            <person name="Marchal K."/>
            <person name="Chen J."/>
        </authorList>
    </citation>
    <scope>NUCLEOTIDE SEQUENCE [LARGE SCALE GENOMIC DNA]</scope>
    <source>
        <tissue evidence="2">Leaf</tissue>
    </source>
</reference>
<name>A0A822YNL1_NELNU</name>
<evidence type="ECO:0000313" key="3">
    <source>
        <dbReference type="Proteomes" id="UP000607653"/>
    </source>
</evidence>
<accession>A0A822YNL1</accession>
<proteinExistence type="predicted"/>
<evidence type="ECO:0000256" key="1">
    <source>
        <dbReference type="SAM" id="MobiDB-lite"/>
    </source>
</evidence>
<dbReference type="AlphaFoldDB" id="A0A822YNL1"/>
<gene>
    <name evidence="2" type="ORF">HUJ06_011436</name>
</gene>
<protein>
    <submittedName>
        <fullName evidence="2">Uncharacterized protein</fullName>
    </submittedName>
</protein>
<dbReference type="GO" id="GO:0016036">
    <property type="term" value="P:cellular response to phosphate starvation"/>
    <property type="evidence" value="ECO:0007669"/>
    <property type="project" value="InterPro"/>
</dbReference>
<dbReference type="InterPro" id="IPR052486">
    <property type="entry name" value="PHO1"/>
</dbReference>